<evidence type="ECO:0000256" key="1">
    <source>
        <dbReference type="SAM" id="MobiDB-lite"/>
    </source>
</evidence>
<name>G3HGB7_CRIGR</name>
<feature type="compositionally biased region" description="Low complexity" evidence="1">
    <location>
        <begin position="60"/>
        <end position="78"/>
    </location>
</feature>
<reference evidence="4" key="1">
    <citation type="journal article" date="2011" name="Nat. Biotechnol.">
        <title>The genomic sequence of the Chinese hamster ovary (CHO)-K1 cell line.</title>
        <authorList>
            <person name="Xu X."/>
            <person name="Nagarajan H."/>
            <person name="Lewis N.E."/>
            <person name="Pan S."/>
            <person name="Cai Z."/>
            <person name="Liu X."/>
            <person name="Chen W."/>
            <person name="Xie M."/>
            <person name="Wang W."/>
            <person name="Hammond S."/>
            <person name="Andersen M.R."/>
            <person name="Neff N."/>
            <person name="Passarelli B."/>
            <person name="Koh W."/>
            <person name="Fan H.C."/>
            <person name="Wang J."/>
            <person name="Gui Y."/>
            <person name="Lee K.H."/>
            <person name="Betenbaugh M.J."/>
            <person name="Quake S.R."/>
            <person name="Famili I."/>
            <person name="Palsson B.O."/>
            <person name="Wang J."/>
        </authorList>
    </citation>
    <scope>NUCLEOTIDE SEQUENCE [LARGE SCALE GENOMIC DNA]</scope>
    <source>
        <strain evidence="4">CHO K1 cell line</strain>
    </source>
</reference>
<accession>G3HGB7</accession>
<protein>
    <submittedName>
        <fullName evidence="2">Uncharacterized protein</fullName>
    </submittedName>
</protein>
<proteinExistence type="predicted"/>
<dbReference type="Proteomes" id="UP000030759">
    <property type="component" value="Unassembled WGS sequence"/>
</dbReference>
<sequence>MPAWRGPQPPTARGVPRKAHRRPAVRSEPGSPLRERRTRPTHSGPSQARATSDRACALPTGRPGAAEGTGTATGDDSF</sequence>
<dbReference type="EMBL" id="KE663833">
    <property type="protein sequence ID" value="ERE90806.1"/>
    <property type="molecule type" value="Genomic_DNA"/>
</dbReference>
<evidence type="ECO:0000313" key="4">
    <source>
        <dbReference type="Proteomes" id="UP000001075"/>
    </source>
</evidence>
<gene>
    <name evidence="3" type="ORF">H671_1g1418</name>
    <name evidence="2" type="ORF">I79_009641</name>
</gene>
<feature type="compositionally biased region" description="Basic residues" evidence="1">
    <location>
        <begin position="15"/>
        <end position="24"/>
    </location>
</feature>
<evidence type="ECO:0000313" key="3">
    <source>
        <dbReference type="EMBL" id="ERE90806.1"/>
    </source>
</evidence>
<evidence type="ECO:0000313" key="5">
    <source>
        <dbReference type="Proteomes" id="UP000030759"/>
    </source>
</evidence>
<dbReference type="AlphaFoldDB" id="G3HGB7"/>
<reference evidence="3" key="4">
    <citation type="submission" date="2013-03" db="EMBL/GenBank/DDBJ databases">
        <title>Chinese hamster genome sequenced from sorted chromosomes.</title>
        <authorList>
            <person name="Brinkrolf K."/>
            <person name="Rupp O."/>
            <person name="Laux H."/>
            <person name="Kollin F."/>
            <person name="Ernst W."/>
            <person name="Linke B."/>
            <person name="Kofler R."/>
            <person name="Romand S."/>
            <person name="Hesse F."/>
            <person name="Budach W.E."/>
            <person name="Galosy S."/>
            <person name="Muller D."/>
            <person name="Noll T."/>
            <person name="Wienberg J."/>
            <person name="Jostock T."/>
            <person name="Leonard M."/>
            <person name="Grillari J."/>
            <person name="Tauch A."/>
            <person name="Goesmann A."/>
            <person name="Helk B."/>
            <person name="Mott J.E."/>
            <person name="Puehler A."/>
            <person name="Borth N."/>
        </authorList>
    </citation>
    <scope>NUCLEOTIDE SEQUENCE</scope>
    <source>
        <strain evidence="3">17A/GY</strain>
    </source>
</reference>
<reference evidence="5" key="3">
    <citation type="journal article" date="2013" name="Nat. Biotechnol.">
        <title>Chinese hamster genome sequenced from sorted chromosomes.</title>
        <authorList>
            <person name="Brinkrolf K."/>
            <person name="Rupp O."/>
            <person name="Laux H."/>
            <person name="Kollin F."/>
            <person name="Ernst W."/>
            <person name="Linke B."/>
            <person name="Kofler R."/>
            <person name="Romand S."/>
            <person name="Hesse F."/>
            <person name="Budach W.E."/>
            <person name="Galosy S."/>
            <person name="Muller D."/>
            <person name="Noll T."/>
            <person name="Wienberg J."/>
            <person name="Jostock T."/>
            <person name="Leonard M."/>
            <person name="Grillari J."/>
            <person name="Tauch A."/>
            <person name="Goesmann A."/>
            <person name="Helk B."/>
            <person name="Mott J.E."/>
            <person name="Puhler A."/>
            <person name="Borth N."/>
        </authorList>
    </citation>
    <scope>NUCLEOTIDE SEQUENCE [LARGE SCALE GENOMIC DNA]</scope>
    <source>
        <strain evidence="5">17A/GY</strain>
    </source>
</reference>
<evidence type="ECO:0000313" key="2">
    <source>
        <dbReference type="EMBL" id="EGW02367.1"/>
    </source>
</evidence>
<reference evidence="2" key="2">
    <citation type="submission" date="2011-08" db="EMBL/GenBank/DDBJ databases">
        <title>The genomic sequence of the Chinese hamster ovary CHO-K1 cell line.</title>
        <authorList>
            <person name="Xu X."/>
            <person name="Nagarajan H."/>
            <person name="Lewis N.E."/>
            <person name="Pan S."/>
            <person name="Cai Z."/>
            <person name="Liu X."/>
            <person name="Chen W."/>
            <person name="Xie M."/>
            <person name="Wang W."/>
            <person name="Hammond S."/>
            <person name="Andersen M.R."/>
            <person name="Neff N."/>
            <person name="Passarelli B."/>
            <person name="Koh W."/>
            <person name="Fan C.H."/>
            <person name="Wang J."/>
            <person name="Gui Y."/>
            <person name="Lee K.H."/>
            <person name="Betenbaugh M.J."/>
            <person name="Quake S.R."/>
            <person name="Famili I."/>
            <person name="Palsson B.O."/>
            <person name="Wang J."/>
        </authorList>
    </citation>
    <scope>NUCLEOTIDE SEQUENCE</scope>
</reference>
<feature type="compositionally biased region" description="Polar residues" evidence="1">
    <location>
        <begin position="41"/>
        <end position="50"/>
    </location>
</feature>
<dbReference type="EMBL" id="JH000346">
    <property type="protein sequence ID" value="EGW02367.1"/>
    <property type="molecule type" value="Genomic_DNA"/>
</dbReference>
<organism evidence="2 4">
    <name type="scientific">Cricetulus griseus</name>
    <name type="common">Chinese hamster</name>
    <name type="synonym">Cricetulus barabensis griseus</name>
    <dbReference type="NCBI Taxonomy" id="10029"/>
    <lineage>
        <taxon>Eukaryota</taxon>
        <taxon>Metazoa</taxon>
        <taxon>Chordata</taxon>
        <taxon>Craniata</taxon>
        <taxon>Vertebrata</taxon>
        <taxon>Euteleostomi</taxon>
        <taxon>Mammalia</taxon>
        <taxon>Eutheria</taxon>
        <taxon>Euarchontoglires</taxon>
        <taxon>Glires</taxon>
        <taxon>Rodentia</taxon>
        <taxon>Myomorpha</taxon>
        <taxon>Muroidea</taxon>
        <taxon>Cricetidae</taxon>
        <taxon>Cricetinae</taxon>
        <taxon>Cricetulus</taxon>
    </lineage>
</organism>
<feature type="region of interest" description="Disordered" evidence="1">
    <location>
        <begin position="1"/>
        <end position="78"/>
    </location>
</feature>
<dbReference type="Proteomes" id="UP000001075">
    <property type="component" value="Unassembled WGS sequence"/>
</dbReference>